<evidence type="ECO:0000313" key="4">
    <source>
        <dbReference type="Proteomes" id="UP001412067"/>
    </source>
</evidence>
<feature type="region of interest" description="Disordered" evidence="1">
    <location>
        <begin position="286"/>
        <end position="317"/>
    </location>
</feature>
<evidence type="ECO:0000256" key="1">
    <source>
        <dbReference type="SAM" id="MobiDB-lite"/>
    </source>
</evidence>
<dbReference type="PANTHER" id="PTHR46328">
    <property type="entry name" value="FAR-RED IMPAIRED RESPONSIVE (FAR1) FAMILY PROTEIN-RELATED"/>
    <property type="match status" value="1"/>
</dbReference>
<feature type="domain" description="FAR1" evidence="2">
    <location>
        <begin position="144"/>
        <end position="174"/>
    </location>
</feature>
<organism evidence="3 4">
    <name type="scientific">Platanthera guangdongensis</name>
    <dbReference type="NCBI Taxonomy" id="2320717"/>
    <lineage>
        <taxon>Eukaryota</taxon>
        <taxon>Viridiplantae</taxon>
        <taxon>Streptophyta</taxon>
        <taxon>Embryophyta</taxon>
        <taxon>Tracheophyta</taxon>
        <taxon>Spermatophyta</taxon>
        <taxon>Magnoliopsida</taxon>
        <taxon>Liliopsida</taxon>
        <taxon>Asparagales</taxon>
        <taxon>Orchidaceae</taxon>
        <taxon>Orchidoideae</taxon>
        <taxon>Orchideae</taxon>
        <taxon>Orchidinae</taxon>
        <taxon>Platanthera</taxon>
    </lineage>
</organism>
<dbReference type="InterPro" id="IPR004330">
    <property type="entry name" value="FAR1_DNA_bnd_dom"/>
</dbReference>
<sequence>MEGQGSWAGRYNTLIPSPSSICRDEACWWLQQSPDGDEEIDIRKRVADGNHDLVEMDTSSEASKTLPNVQKMAEGDAEMVVKDEVLQTPPEELRATPEKDQALHGEVHAPPEEQALLVSQILRNYLQIKDTAVGDGGAESPADERCKAMLEVVLKEDGRWSVSKLETEHNHSLNISSNGDNGSKAALSIGMMFESVEATKDFYYGYSVEIGFKARTGSNRRSAATGDLIMQRFLCCRGNYPLQRRNLDTSILKRKRGPYNKRGKLLEDVDEKKDGDCDAVEVVDVDSSPEKRGVEGQCFDPKAETRPSAKSSEGGDCGAEVESRALVKSTASLETAADVKICGQPPATSVSSQSKILRELGVRVYRYSSDEKRDIILRYLMKKNNRQSGERNIKVEFLDMLALST</sequence>
<dbReference type="Proteomes" id="UP001412067">
    <property type="component" value="Unassembled WGS sequence"/>
</dbReference>
<proteinExistence type="predicted"/>
<gene>
    <name evidence="3" type="ORF">KSP40_PGU010093</name>
</gene>
<keyword evidence="4" id="KW-1185">Reference proteome</keyword>
<comment type="caution">
    <text evidence="3">The sequence shown here is derived from an EMBL/GenBank/DDBJ whole genome shotgun (WGS) entry which is preliminary data.</text>
</comment>
<protein>
    <recommendedName>
        <fullName evidence="2">FAR1 domain-containing protein</fullName>
    </recommendedName>
</protein>
<dbReference type="Pfam" id="PF03101">
    <property type="entry name" value="FAR1"/>
    <property type="match status" value="1"/>
</dbReference>
<accession>A0ABR2MCY1</accession>
<name>A0ABR2MCY1_9ASPA</name>
<dbReference type="PANTHER" id="PTHR46328:SF30">
    <property type="entry name" value="OS04G0641500 PROTEIN"/>
    <property type="match status" value="1"/>
</dbReference>
<evidence type="ECO:0000313" key="3">
    <source>
        <dbReference type="EMBL" id="KAK8961489.1"/>
    </source>
</evidence>
<reference evidence="3 4" key="1">
    <citation type="journal article" date="2022" name="Nat. Plants">
        <title>Genomes of leafy and leafless Platanthera orchids illuminate the evolution of mycoheterotrophy.</title>
        <authorList>
            <person name="Li M.H."/>
            <person name="Liu K.W."/>
            <person name="Li Z."/>
            <person name="Lu H.C."/>
            <person name="Ye Q.L."/>
            <person name="Zhang D."/>
            <person name="Wang J.Y."/>
            <person name="Li Y.F."/>
            <person name="Zhong Z.M."/>
            <person name="Liu X."/>
            <person name="Yu X."/>
            <person name="Liu D.K."/>
            <person name="Tu X.D."/>
            <person name="Liu B."/>
            <person name="Hao Y."/>
            <person name="Liao X.Y."/>
            <person name="Jiang Y.T."/>
            <person name="Sun W.H."/>
            <person name="Chen J."/>
            <person name="Chen Y.Q."/>
            <person name="Ai Y."/>
            <person name="Zhai J.W."/>
            <person name="Wu S.S."/>
            <person name="Zhou Z."/>
            <person name="Hsiao Y.Y."/>
            <person name="Wu W.L."/>
            <person name="Chen Y.Y."/>
            <person name="Lin Y.F."/>
            <person name="Hsu J.L."/>
            <person name="Li C.Y."/>
            <person name="Wang Z.W."/>
            <person name="Zhao X."/>
            <person name="Zhong W.Y."/>
            <person name="Ma X.K."/>
            <person name="Ma L."/>
            <person name="Huang J."/>
            <person name="Chen G.Z."/>
            <person name="Huang M.Z."/>
            <person name="Huang L."/>
            <person name="Peng D.H."/>
            <person name="Luo Y.B."/>
            <person name="Zou S.Q."/>
            <person name="Chen S.P."/>
            <person name="Lan S."/>
            <person name="Tsai W.C."/>
            <person name="Van de Peer Y."/>
            <person name="Liu Z.J."/>
        </authorList>
    </citation>
    <scope>NUCLEOTIDE SEQUENCE [LARGE SCALE GENOMIC DNA]</scope>
    <source>
        <strain evidence="3">Lor288</strain>
    </source>
</reference>
<dbReference type="EMBL" id="JBBWWR010000009">
    <property type="protein sequence ID" value="KAK8961489.1"/>
    <property type="molecule type" value="Genomic_DNA"/>
</dbReference>
<evidence type="ECO:0000259" key="2">
    <source>
        <dbReference type="Pfam" id="PF03101"/>
    </source>
</evidence>